<name>A0AA41ZAH9_9SPHN</name>
<keyword evidence="3" id="KW-1185">Reference proteome</keyword>
<dbReference type="Proteomes" id="UP001165565">
    <property type="component" value="Unassembled WGS sequence"/>
</dbReference>
<comment type="caution">
    <text evidence="2">The sequence shown here is derived from an EMBL/GenBank/DDBJ whole genome shotgun (WGS) entry which is preliminary data.</text>
</comment>
<dbReference type="AlphaFoldDB" id="A0AA41ZAH9"/>
<evidence type="ECO:0000256" key="1">
    <source>
        <dbReference type="SAM" id="SignalP"/>
    </source>
</evidence>
<organism evidence="2 3">
    <name type="scientific">Sphingomonas lycopersici</name>
    <dbReference type="NCBI Taxonomy" id="2951807"/>
    <lineage>
        <taxon>Bacteria</taxon>
        <taxon>Pseudomonadati</taxon>
        <taxon>Pseudomonadota</taxon>
        <taxon>Alphaproteobacteria</taxon>
        <taxon>Sphingomonadales</taxon>
        <taxon>Sphingomonadaceae</taxon>
        <taxon>Sphingomonas</taxon>
    </lineage>
</organism>
<feature type="signal peptide" evidence="1">
    <location>
        <begin position="1"/>
        <end position="25"/>
    </location>
</feature>
<dbReference type="NCBIfam" id="TIGR02001">
    <property type="entry name" value="gcw_chp"/>
    <property type="match status" value="1"/>
</dbReference>
<dbReference type="RefSeq" id="WP_265270774.1">
    <property type="nucleotide sequence ID" value="NZ_JANFAV010000017.1"/>
</dbReference>
<evidence type="ECO:0000313" key="2">
    <source>
        <dbReference type="EMBL" id="MCW6536947.1"/>
    </source>
</evidence>
<dbReference type="Pfam" id="PF09694">
    <property type="entry name" value="Gcw_chp"/>
    <property type="match status" value="1"/>
</dbReference>
<evidence type="ECO:0000313" key="3">
    <source>
        <dbReference type="Proteomes" id="UP001165565"/>
    </source>
</evidence>
<feature type="chain" id="PRO_5041200068" evidence="1">
    <location>
        <begin position="26"/>
        <end position="235"/>
    </location>
</feature>
<reference evidence="2" key="1">
    <citation type="submission" date="2022-06" db="EMBL/GenBank/DDBJ databases">
        <title>Sphingomonas sp. nov. isolated from rhizosphere soil of tomato.</title>
        <authorList>
            <person name="Dong H."/>
            <person name="Gao R."/>
        </authorList>
    </citation>
    <scope>NUCLEOTIDE SEQUENCE</scope>
    <source>
        <strain evidence="2">MMSM24</strain>
    </source>
</reference>
<keyword evidence="1" id="KW-0732">Signal</keyword>
<sequence>MTRSYALRVAGVIWLLQAISGVASAQLSTSVTLSSDVRFRGQSITDEHAAITADLGYDDPSGVYLAANSTTALVHGEVEPVNVQGNIGFAHRLASGPTIDIGVLRSDYREYYGGRGRTHFTEAYAGVLTNHFAFYLRYSPDFLRPGLRTLYGEINATTEVAARWHLSAHIGAQARLAGPPLAAASGVDWKLGVARETGPFELQFAVSGRSDTYGYRAPSQRTAPAAVTVSLTWRP</sequence>
<proteinExistence type="predicted"/>
<dbReference type="EMBL" id="JANFAV010000017">
    <property type="protein sequence ID" value="MCW6536947.1"/>
    <property type="molecule type" value="Genomic_DNA"/>
</dbReference>
<accession>A0AA41ZAH9</accession>
<dbReference type="InterPro" id="IPR010239">
    <property type="entry name" value="CHP02001"/>
</dbReference>
<protein>
    <submittedName>
        <fullName evidence="2">TorF family putative porin</fullName>
    </submittedName>
</protein>
<gene>
    <name evidence="2" type="ORF">NEE01_19385</name>
</gene>